<evidence type="ECO:0000313" key="2">
    <source>
        <dbReference type="Proteomes" id="UP000005220"/>
    </source>
</evidence>
<reference evidence="1 2" key="1">
    <citation type="journal article" date="2011" name="Proc. Natl. Acad. Sci. U.S.A.">
        <title>Evolutionary erosion of yeast sex chromosomes by mating-type switching accidents.</title>
        <authorList>
            <person name="Gordon J.L."/>
            <person name="Armisen D."/>
            <person name="Proux-Wera E."/>
            <person name="Oheigeartaigh S.S."/>
            <person name="Byrne K.P."/>
            <person name="Wolfe K.H."/>
        </authorList>
    </citation>
    <scope>NUCLEOTIDE SEQUENCE [LARGE SCALE GENOMIC DNA]</scope>
    <source>
        <strain evidence="2">ATCC 22294 / BCRC 22015 / CBS 2517 / CECT 1963 / NBRC 1671 / NRRL Y-8276</strain>
    </source>
</reference>
<dbReference type="InParanoid" id="H2ATF8"/>
<sequence length="399" mass="45422">MASLVSDTLLQRSEEAVSQLESWLKQQEQLHQTTAEYKQLNSLCAKSKYISNLLKDDSSSIPHDLMEQKERSFIVESLIHEFNEISTKLNEIVTHTSPQSTIDSFEPKPLNLLRKNKILESPTRSSPVTRGRLERKISINLFPMHTTTKCNSVPTSPKCKSTSTLNQRTLRNIKSYHYGLNGDYINPFKENNRLSISFFNGDNTFNDNNSDSESDIDDDDTVLVTSPFLTNPKQKLKRSNSQDSVFWNENYLRKPSFQKQLNLFPSTLTKPTAELSSTQVFLKNTGRLGSSSKALLTSFVKDNLQQQQRTHNASSFNNIFNSVTSEIGKSKLDKSQIIHTERRVLSDNSIVISTLITSKKSRFNRFSSVDNISPTKKPIINNDVQYSDLNDALNTEFLY</sequence>
<evidence type="ECO:0000313" key="1">
    <source>
        <dbReference type="EMBL" id="CCF57658.1"/>
    </source>
</evidence>
<dbReference type="KEGG" id="kaf:KAFR_0D00120"/>
<proteinExistence type="predicted"/>
<dbReference type="GO" id="GO:0043495">
    <property type="term" value="F:protein-membrane adaptor activity"/>
    <property type="evidence" value="ECO:0007669"/>
    <property type="project" value="InterPro"/>
</dbReference>
<dbReference type="Proteomes" id="UP000005220">
    <property type="component" value="Chromosome 4"/>
</dbReference>
<dbReference type="FunCoup" id="H2ATF8">
    <property type="interactions" value="36"/>
</dbReference>
<dbReference type="RefSeq" id="XP_003956793.1">
    <property type="nucleotide sequence ID" value="XM_003956744.1"/>
</dbReference>
<dbReference type="EMBL" id="HE650824">
    <property type="protein sequence ID" value="CCF57658.1"/>
    <property type="molecule type" value="Genomic_DNA"/>
</dbReference>
<dbReference type="AlphaFoldDB" id="H2ATF8"/>
<dbReference type="eggNOG" id="ENOG502T2AR">
    <property type="taxonomic scope" value="Eukaryota"/>
</dbReference>
<dbReference type="HOGENOM" id="CLU_690912_0_0_1"/>
<accession>H2ATF8</accession>
<organism evidence="1 2">
    <name type="scientific">Kazachstania africana (strain ATCC 22294 / BCRC 22015 / CBS 2517 / CECT 1963 / NBRC 1671 / NRRL Y-8276)</name>
    <name type="common">Yeast</name>
    <name type="synonym">Kluyveromyces africanus</name>
    <dbReference type="NCBI Taxonomy" id="1071382"/>
    <lineage>
        <taxon>Eukaryota</taxon>
        <taxon>Fungi</taxon>
        <taxon>Dikarya</taxon>
        <taxon>Ascomycota</taxon>
        <taxon>Saccharomycotina</taxon>
        <taxon>Saccharomycetes</taxon>
        <taxon>Saccharomycetales</taxon>
        <taxon>Saccharomycetaceae</taxon>
        <taxon>Kazachstania</taxon>
    </lineage>
</organism>
<keyword evidence="2" id="KW-1185">Reference proteome</keyword>
<name>H2ATF8_KAZAF</name>
<dbReference type="GeneID" id="13885640"/>
<dbReference type="GO" id="GO:0000011">
    <property type="term" value="P:vacuole inheritance"/>
    <property type="evidence" value="ECO:0007669"/>
    <property type="project" value="InterPro"/>
</dbReference>
<dbReference type="STRING" id="1071382.H2ATF8"/>
<dbReference type="Pfam" id="PF17321">
    <property type="entry name" value="Vac17"/>
    <property type="match status" value="1"/>
</dbReference>
<protein>
    <submittedName>
        <fullName evidence="1">Uncharacterized protein</fullName>
    </submittedName>
</protein>
<dbReference type="InterPro" id="IPR035293">
    <property type="entry name" value="Vac17"/>
</dbReference>
<gene>
    <name evidence="1" type="primary">KAFR0D00120</name>
    <name evidence="1" type="ORF">KAFR_0D00120</name>
</gene>
<dbReference type="OrthoDB" id="4070503at2759"/>